<sequence>MLKIYELPIYLLLDVAEWVIPEYIMYDEVEPPKFKRPLGRLKKKPRAKTTHEMLGLKEKMHIAHVELRGTIGVHVEIDFKKFNEFYTSMKLQIL</sequence>
<accession>A0AAF0U232</accession>
<protein>
    <submittedName>
        <fullName evidence="1">Uncharacterized protein</fullName>
    </submittedName>
</protein>
<dbReference type="AlphaFoldDB" id="A0AAF0U232"/>
<name>A0AAF0U232_SOLVR</name>
<keyword evidence="2" id="KW-1185">Reference proteome</keyword>
<dbReference type="Proteomes" id="UP001234989">
    <property type="component" value="Chromosome 7"/>
</dbReference>
<proteinExistence type="predicted"/>
<organism evidence="1 2">
    <name type="scientific">Solanum verrucosum</name>
    <dbReference type="NCBI Taxonomy" id="315347"/>
    <lineage>
        <taxon>Eukaryota</taxon>
        <taxon>Viridiplantae</taxon>
        <taxon>Streptophyta</taxon>
        <taxon>Embryophyta</taxon>
        <taxon>Tracheophyta</taxon>
        <taxon>Spermatophyta</taxon>
        <taxon>Magnoliopsida</taxon>
        <taxon>eudicotyledons</taxon>
        <taxon>Gunneridae</taxon>
        <taxon>Pentapetalae</taxon>
        <taxon>asterids</taxon>
        <taxon>lamiids</taxon>
        <taxon>Solanales</taxon>
        <taxon>Solanaceae</taxon>
        <taxon>Solanoideae</taxon>
        <taxon>Solaneae</taxon>
        <taxon>Solanum</taxon>
    </lineage>
</organism>
<evidence type="ECO:0000313" key="2">
    <source>
        <dbReference type="Proteomes" id="UP001234989"/>
    </source>
</evidence>
<dbReference type="EMBL" id="CP133618">
    <property type="protein sequence ID" value="WMV37858.1"/>
    <property type="molecule type" value="Genomic_DNA"/>
</dbReference>
<gene>
    <name evidence="1" type="ORF">MTR67_031243</name>
</gene>
<evidence type="ECO:0000313" key="1">
    <source>
        <dbReference type="EMBL" id="WMV37858.1"/>
    </source>
</evidence>
<reference evidence="1" key="1">
    <citation type="submission" date="2023-08" db="EMBL/GenBank/DDBJ databases">
        <title>A de novo genome assembly of Solanum verrucosum Schlechtendal, a Mexican diploid species geographically isolated from the other diploid A-genome species in potato relatives.</title>
        <authorList>
            <person name="Hosaka K."/>
        </authorList>
    </citation>
    <scope>NUCLEOTIDE SEQUENCE</scope>
    <source>
        <tissue evidence="1">Young leaves</tissue>
    </source>
</reference>